<keyword evidence="1" id="KW-0175">Coiled coil</keyword>
<feature type="transmembrane region" description="Helical" evidence="3">
    <location>
        <begin position="246"/>
        <end position="265"/>
    </location>
</feature>
<feature type="region of interest" description="Disordered" evidence="2">
    <location>
        <begin position="1"/>
        <end position="29"/>
    </location>
</feature>
<dbReference type="VEuPathDB" id="PlasmoDB:PBANKA_0108200"/>
<evidence type="ECO:0000313" key="4">
    <source>
        <dbReference type="EMBL" id="CXH82200.1"/>
    </source>
</evidence>
<feature type="compositionally biased region" description="Polar residues" evidence="2">
    <location>
        <begin position="843"/>
        <end position="854"/>
    </location>
</feature>
<feature type="compositionally biased region" description="Low complexity" evidence="2">
    <location>
        <begin position="636"/>
        <end position="646"/>
    </location>
</feature>
<feature type="region of interest" description="Disordered" evidence="2">
    <location>
        <begin position="631"/>
        <end position="691"/>
    </location>
</feature>
<gene>
    <name evidence="4" type="ORF">PBK173_000013100</name>
</gene>
<feature type="coiled-coil region" evidence="1">
    <location>
        <begin position="468"/>
        <end position="495"/>
    </location>
</feature>
<proteinExistence type="predicted"/>
<keyword evidence="3" id="KW-0812">Transmembrane</keyword>
<feature type="coiled-coil region" evidence="1">
    <location>
        <begin position="775"/>
        <end position="811"/>
    </location>
</feature>
<name>A0A122HPD0_PLABE</name>
<feature type="region of interest" description="Disordered" evidence="2">
    <location>
        <begin position="503"/>
        <end position="536"/>
    </location>
</feature>
<dbReference type="EMBL" id="LT160021">
    <property type="protein sequence ID" value="CXH82200.1"/>
    <property type="molecule type" value="Genomic_DNA"/>
</dbReference>
<dbReference type="Proteomes" id="UP000069549">
    <property type="component" value="Chromosome 1"/>
</dbReference>
<evidence type="ECO:0000256" key="2">
    <source>
        <dbReference type="SAM" id="MobiDB-lite"/>
    </source>
</evidence>
<reference evidence="4 5" key="1">
    <citation type="submission" date="2016-02" db="EMBL/GenBank/DDBJ databases">
        <authorList>
            <consortium name="Pathogen Informatics"/>
        </authorList>
    </citation>
    <scope>NUCLEOTIDE SEQUENCE [LARGE SCALE GENOMIC DNA]</scope>
    <source>
        <strain evidence="4 5">K173</strain>
    </source>
</reference>
<evidence type="ECO:0000256" key="3">
    <source>
        <dbReference type="SAM" id="Phobius"/>
    </source>
</evidence>
<feature type="compositionally biased region" description="Low complexity" evidence="2">
    <location>
        <begin position="855"/>
        <end position="867"/>
    </location>
</feature>
<keyword evidence="3" id="KW-1133">Transmembrane helix</keyword>
<organism evidence="4 5">
    <name type="scientific">Plasmodium berghei</name>
    <dbReference type="NCBI Taxonomy" id="5821"/>
    <lineage>
        <taxon>Eukaryota</taxon>
        <taxon>Sar</taxon>
        <taxon>Alveolata</taxon>
        <taxon>Apicomplexa</taxon>
        <taxon>Aconoidasida</taxon>
        <taxon>Haemosporida</taxon>
        <taxon>Plasmodiidae</taxon>
        <taxon>Plasmodium</taxon>
        <taxon>Plasmodium (Vinckeia)</taxon>
    </lineage>
</organism>
<evidence type="ECO:0000256" key="1">
    <source>
        <dbReference type="SAM" id="Coils"/>
    </source>
</evidence>
<protein>
    <submittedName>
        <fullName evidence="4">Uncharacterized protein</fullName>
    </submittedName>
</protein>
<feature type="compositionally biased region" description="Basic and acidic residues" evidence="2">
    <location>
        <begin position="647"/>
        <end position="681"/>
    </location>
</feature>
<feature type="region of interest" description="Disordered" evidence="2">
    <location>
        <begin position="843"/>
        <end position="872"/>
    </location>
</feature>
<feature type="compositionally biased region" description="Basic residues" evidence="2">
    <location>
        <begin position="1"/>
        <end position="10"/>
    </location>
</feature>
<evidence type="ECO:0000313" key="5">
    <source>
        <dbReference type="Proteomes" id="UP000069549"/>
    </source>
</evidence>
<sequence length="1577" mass="187614">MEKKKKKKNISLKGYFKNSDGSGNDDHHYSINTIDQNYMNPEEKKSSKNLFSKSPIGLVAYYRCTEGKSKKLGDLSGCGRIAHIKNDGNSSDDSPWMFKIKNKEILNLDNLKKKHKKNYCLNVSGQSNWYIEIPSDNCLELLGGNYSTNEKSINIKKEICKDISNDINEGFTFEMWIGIKEKKIKKKKEKKSFCLIQKGIEYSEWGIYLIIDDEKCRFLIKYKNQNFEFDKFPIAHLKTIKFNNYYWSYISIVFNMGIDLIFVILSGDNSYFFNLYKNKYAIFYNNSLYPTNFFPDSKNIVPICIGKYNSHLNNLGDIIDKKNNKENYEICSFLVTEIRLFAVSRSADLVIEQYNQPLEFFSNISIKSETYDKSDNIDNDKILKSDSNNNSENGYYKFNSSDGSQYCYNDKHDNTKKKEKQTNTQQMNINGNKINKSQNNTHINDENIYKSGNSFFENYNKYNEESDNKTIEYKFSEFNNEIEEMKKKFSQFNDEIKGMDINNERFSFGSENNKGKKKKKSKKHESDNDSHYENCSSNSNRKFTKYSFENNSKFIKNEDSSSNDLDVSKKSQTFYDDNKKSKKEKRESRKEMKKNIHIDEVMSPYLNAENYIDLKNNNISFFNFSDEDIANKNDGNDNYNNNSDNNSEWKKNKESRNKLNLEKNRNHNVNDKDSKFEEKLQNKKSNSFHNVRKINKDDKINMDEIINEINKTFENKIFNVFVDKWAQNLGVSQNDRDKFLENLKKQRDFIDLEKKKKNFNNNEESKNSDMDRYEYDDIKRKYNELIEKKELEKKKKIQENLKEEIKKLREQSPAEKGLNEFIKKNKKMNEYYVKKYRILSQNSRKSNTPINDIQSNSEKSNNTNESNIDNSVNANLKRENSIDEFFNFENIKYMNKKSDNSFDSYEFTFSKRDFKDENFGEISEKCSGSKKNIHENIYEHVYDSTKLTSFEENALEHKENKKDLNKKADREINIGKKYYRYIWPLTHYEIYIIKNVHKYGINKELKQFKNNNYMENDKYKEDKRISRNSININYIKYKISMMKYLNNMSLKYILEKKYTKSLKACIKNKNYIHNFINSYCTIQNRVLKENYKIVNICLKVNYSKNITIDELKTIIKNNVINIIVCKIFILIYEYKRYKYIENSSRILVLLSVLCRILYISYELNNRSNNIDKLLKKVLKKFIIRLFLRGCLYYVEKICEYFFKLYPCDFIKFEKNDKKEEDEIDDPIQTNISQKKNSNNNIIHEIYQLSKNTFLKYAISYKSNKCSLINNHEMDFENSIKTFSPEWGYYIYSTSNFNIFSSSIKYNGFLKSSLDISILISNNKYESFLTNNPMCIRDVNELENSEFSKLNKIEDDEISKLNSDKIKEGKGKDTIDSIEDNDQKICLSEISNTIVPLDENAENKFKENGDILCKIDIKKNNNISLIDYLTNYEKKMKNYYIIDDTLKTIKFNRKQTNYNLENFFNNHNISSNINFTDKTYFQNFMKKVNYDAFLNTSKYSYKNKELFGICPHCKKQLRSFSNVCDSCHKRIFICYYFFVYCTYKYRCQLCDATYSEMCMKKFKMGFTCLYCGLFFVKK</sequence>
<accession>A0A122HPD0</accession>
<keyword evidence="3" id="KW-0472">Membrane</keyword>